<name>P91107_CAEEL</name>
<sequence length="322" mass="37343">MEKLKPLSYLSTKSIIQYFDPILRFHLSQQYPSLLSTERSVPLRLDSLKLGGNSDSVNSIRCELAVYRHGGRLSKKFKLDVTEDGKVDMNIVVVEGLGEILVDLRGNREINTADVMKIFGGRGLIIVGTLSIGCRGILRIPSRLKFEIRDLELGSEDNIKLFEEIKPLLHLTSFPLNYFSLFNSYNLRYEDPVVQSTGVLIFKNISSFDNNELENLNELRHKRAHLSFDRYFELQIIVGLIGNWIKFGRDIGTYYSVELQAKNKGSEVLEIIKRNHEERIIDRPNEDPNIVLLRMNNLLALYISYEFYEKYCLMHFRVQPRY</sequence>
<dbReference type="CTD" id="183113"/>
<dbReference type="PANTHER" id="PTHR31379">
    <property type="entry name" value="F-BOX C PROTEIN-RELATED-RELATED"/>
    <property type="match status" value="1"/>
</dbReference>
<dbReference type="OrthoDB" id="5889481at2759"/>
<reference evidence="1 2" key="1">
    <citation type="journal article" date="1998" name="Science">
        <title>Genome sequence of the nematode C. elegans: a platform for investigating biology.</title>
        <authorList>
            <consortium name="The C. elegans sequencing consortium"/>
            <person name="Sulson J.E."/>
            <person name="Waterston R."/>
        </authorList>
    </citation>
    <scope>NUCLEOTIDE SEQUENCE [LARGE SCALE GENOMIC DNA]</scope>
    <source>
        <strain evidence="1 2">Bristol N2</strain>
    </source>
</reference>
<organism evidence="1 2">
    <name type="scientific">Caenorhabditis elegans</name>
    <dbReference type="NCBI Taxonomy" id="6239"/>
    <lineage>
        <taxon>Eukaryota</taxon>
        <taxon>Metazoa</taxon>
        <taxon>Ecdysozoa</taxon>
        <taxon>Nematoda</taxon>
        <taxon>Chromadorea</taxon>
        <taxon>Rhabditida</taxon>
        <taxon>Rhabditina</taxon>
        <taxon>Rhabditomorpha</taxon>
        <taxon>Rhabditoidea</taxon>
        <taxon>Rhabditidae</taxon>
        <taxon>Peloderinae</taxon>
        <taxon>Caenorhabditis</taxon>
    </lineage>
</organism>
<evidence type="ECO:0000313" key="3">
    <source>
        <dbReference type="WormBase" id="C32B5.9"/>
    </source>
</evidence>
<dbReference type="AlphaFoldDB" id="P91107"/>
<dbReference type="Bgee" id="WBGene00016302">
    <property type="expression patterns" value="Expressed in larva and 1 other cell type or tissue"/>
</dbReference>
<dbReference type="AGR" id="WB:WBGene00016302"/>
<dbReference type="PIR" id="T25578">
    <property type="entry name" value="T25578"/>
</dbReference>
<accession>P91107</accession>
<evidence type="ECO:0000313" key="2">
    <source>
        <dbReference type="Proteomes" id="UP000001940"/>
    </source>
</evidence>
<dbReference type="RefSeq" id="NP_493863.2">
    <property type="nucleotide sequence ID" value="NM_061462.4"/>
</dbReference>
<protein>
    <submittedName>
        <fullName evidence="1">F-box C protein</fullName>
    </submittedName>
</protein>
<gene>
    <name evidence="1 3" type="primary">fbxc-7</name>
    <name evidence="3" type="ORF">C32B5.9</name>
    <name evidence="1" type="ORF">CELE_C32B5.9</name>
</gene>
<dbReference type="HOGENOM" id="CLU_581706_0_0_1"/>
<dbReference type="UCSC" id="C32B5.9">
    <property type="organism name" value="c. elegans"/>
</dbReference>
<dbReference type="PANTHER" id="PTHR31379:SF1">
    <property type="entry name" value="F-BOX C PROTEIN-RELATED"/>
    <property type="match status" value="1"/>
</dbReference>
<proteinExistence type="predicted"/>
<dbReference type="PaxDb" id="6239-C32B5.9"/>
<dbReference type="GeneID" id="183113"/>
<dbReference type="InterPro" id="IPR021942">
    <property type="entry name" value="DUF3557"/>
</dbReference>
<dbReference type="Pfam" id="PF12078">
    <property type="entry name" value="DUF3557"/>
    <property type="match status" value="1"/>
</dbReference>
<dbReference type="FunCoup" id="P91107">
    <property type="interactions" value="303"/>
</dbReference>
<keyword evidence="2" id="KW-1185">Reference proteome</keyword>
<evidence type="ECO:0000313" key="1">
    <source>
        <dbReference type="EMBL" id="CCD66350.2"/>
    </source>
</evidence>
<dbReference type="Proteomes" id="UP000001940">
    <property type="component" value="Chromosome II"/>
</dbReference>
<dbReference type="EMBL" id="BX284602">
    <property type="protein sequence ID" value="CCD66350.2"/>
    <property type="molecule type" value="Genomic_DNA"/>
</dbReference>
<dbReference type="KEGG" id="cel:CELE_C32B5.9"/>
<dbReference type="WormBase" id="C32B5.9">
    <property type="protein sequence ID" value="CE51161"/>
    <property type="gene ID" value="WBGene00016302"/>
    <property type="gene designation" value="fbxc-7"/>
</dbReference>
<dbReference type="InParanoid" id="P91107"/>